<reference evidence="2" key="2">
    <citation type="journal article" date="2015" name="Data Brief">
        <title>Shoot transcriptome of the giant reed, Arundo donax.</title>
        <authorList>
            <person name="Barrero R.A."/>
            <person name="Guerrero F.D."/>
            <person name="Moolhuijzen P."/>
            <person name="Goolsby J.A."/>
            <person name="Tidwell J."/>
            <person name="Bellgard S.E."/>
            <person name="Bellgard M.I."/>
        </authorList>
    </citation>
    <scope>NUCLEOTIDE SEQUENCE</scope>
    <source>
        <tissue evidence="2">Shoot tissue taken approximately 20 cm above the soil surface</tissue>
    </source>
</reference>
<feature type="region of interest" description="Disordered" evidence="1">
    <location>
        <begin position="1"/>
        <end position="53"/>
    </location>
</feature>
<proteinExistence type="predicted"/>
<reference evidence="2" key="1">
    <citation type="submission" date="2014-09" db="EMBL/GenBank/DDBJ databases">
        <authorList>
            <person name="Magalhaes I.L.F."/>
            <person name="Oliveira U."/>
            <person name="Santos F.R."/>
            <person name="Vidigal T.H.D.A."/>
            <person name="Brescovit A.D."/>
            <person name="Santos A.J."/>
        </authorList>
    </citation>
    <scope>NUCLEOTIDE SEQUENCE</scope>
    <source>
        <tissue evidence="2">Shoot tissue taken approximately 20 cm above the soil surface</tissue>
    </source>
</reference>
<accession>A0A0A8Y9V3</accession>
<dbReference type="EMBL" id="GBRH01275792">
    <property type="protein sequence ID" value="JAD22103.1"/>
    <property type="molecule type" value="Transcribed_RNA"/>
</dbReference>
<evidence type="ECO:0000256" key="1">
    <source>
        <dbReference type="SAM" id="MobiDB-lite"/>
    </source>
</evidence>
<sequence length="53" mass="5593">MSTGQRVAASHRSGGGELGELLRSEVGEGWFGQRGREEEGGSGREREAASDES</sequence>
<dbReference type="AlphaFoldDB" id="A0A0A8Y9V3"/>
<feature type="compositionally biased region" description="Basic and acidic residues" evidence="1">
    <location>
        <begin position="34"/>
        <end position="53"/>
    </location>
</feature>
<organism evidence="2">
    <name type="scientific">Arundo donax</name>
    <name type="common">Giant reed</name>
    <name type="synonym">Donax arundinaceus</name>
    <dbReference type="NCBI Taxonomy" id="35708"/>
    <lineage>
        <taxon>Eukaryota</taxon>
        <taxon>Viridiplantae</taxon>
        <taxon>Streptophyta</taxon>
        <taxon>Embryophyta</taxon>
        <taxon>Tracheophyta</taxon>
        <taxon>Spermatophyta</taxon>
        <taxon>Magnoliopsida</taxon>
        <taxon>Liliopsida</taxon>
        <taxon>Poales</taxon>
        <taxon>Poaceae</taxon>
        <taxon>PACMAD clade</taxon>
        <taxon>Arundinoideae</taxon>
        <taxon>Arundineae</taxon>
        <taxon>Arundo</taxon>
    </lineage>
</organism>
<evidence type="ECO:0000313" key="2">
    <source>
        <dbReference type="EMBL" id="JAD22103.1"/>
    </source>
</evidence>
<name>A0A0A8Y9V3_ARUDO</name>
<protein>
    <submittedName>
        <fullName evidence="2">Uncharacterized protein</fullName>
    </submittedName>
</protein>